<name>A0A660HMB9_ZIZJU</name>
<dbReference type="Gene3D" id="1.10.150.870">
    <property type="match status" value="1"/>
</dbReference>
<dbReference type="AlphaFoldDB" id="A0A660HMB9"/>
<keyword evidence="3" id="KW-1185">Reference proteome</keyword>
<sequence>MLFYSIHFSTKLDQFNYQLSLKPISEIEKEVIKLRKKVKKTAKENSLLINLELVLESKNQNINFLPIDINESEISNFKIIDNQHLLLPFTSLDGLGIEKATEIINERNQKPFINFQDFKSRTKLNSKIIKILE</sequence>
<evidence type="ECO:0000313" key="2">
    <source>
        <dbReference type="EMBL" id="AYJ01191.1"/>
    </source>
</evidence>
<dbReference type="Pfam" id="PF14579">
    <property type="entry name" value="HHH_6"/>
    <property type="match status" value="1"/>
</dbReference>
<protein>
    <recommendedName>
        <fullName evidence="1">DNA polymerase helix-hairpin-helix motif domain-containing protein</fullName>
    </recommendedName>
</protein>
<dbReference type="EMBL" id="CP025121">
    <property type="protein sequence ID" value="AYJ01191.1"/>
    <property type="molecule type" value="Genomic_DNA"/>
</dbReference>
<organism evidence="2 3">
    <name type="scientific">Ziziphus jujuba witches'-broom phytoplasma</name>
    <dbReference type="NCBI Taxonomy" id="135727"/>
    <lineage>
        <taxon>Bacteria</taxon>
        <taxon>Bacillati</taxon>
        <taxon>Mycoplasmatota</taxon>
        <taxon>Mollicutes</taxon>
        <taxon>Acholeplasmatales</taxon>
        <taxon>Acholeplasmataceae</taxon>
        <taxon>Candidatus Phytoplasma</taxon>
        <taxon>16SrV (Elm yellows group)</taxon>
    </lineage>
</organism>
<dbReference type="KEGG" id="pzi:CWO85_01440"/>
<evidence type="ECO:0000313" key="3">
    <source>
        <dbReference type="Proteomes" id="UP000272462"/>
    </source>
</evidence>
<dbReference type="PANTHER" id="PTHR32294">
    <property type="entry name" value="DNA POLYMERASE III SUBUNIT ALPHA"/>
    <property type="match status" value="1"/>
</dbReference>
<dbReference type="GO" id="GO:0006260">
    <property type="term" value="P:DNA replication"/>
    <property type="evidence" value="ECO:0007669"/>
    <property type="project" value="InterPro"/>
</dbReference>
<proteinExistence type="predicted"/>
<evidence type="ECO:0000259" key="1">
    <source>
        <dbReference type="Pfam" id="PF14579"/>
    </source>
</evidence>
<dbReference type="InterPro" id="IPR029460">
    <property type="entry name" value="DNAPol_HHH"/>
</dbReference>
<dbReference type="PANTHER" id="PTHR32294:SF5">
    <property type="entry name" value="DNA POLYMERASE III POLC-TYPE"/>
    <property type="match status" value="1"/>
</dbReference>
<accession>A0A660HMB9</accession>
<gene>
    <name evidence="2" type="ORF">CWO85_01440</name>
</gene>
<dbReference type="SUPFAM" id="SSF160975">
    <property type="entry name" value="AF1531-like"/>
    <property type="match status" value="1"/>
</dbReference>
<dbReference type="GO" id="GO:0008408">
    <property type="term" value="F:3'-5' exonuclease activity"/>
    <property type="evidence" value="ECO:0007669"/>
    <property type="project" value="InterPro"/>
</dbReference>
<reference evidence="2 3" key="1">
    <citation type="journal article" date="2018" name="BMC Genomics">
        <title>Comparative genome analysis of jujube witches'-broom Phytoplasma, an obligate pathogen that causes jujube witches'-broom disease.</title>
        <authorList>
            <person name="Wang J."/>
            <person name="Song L."/>
            <person name="Jiao Q."/>
            <person name="Yang S."/>
            <person name="Gao R."/>
            <person name="Lu X."/>
            <person name="Zhou G."/>
        </authorList>
    </citation>
    <scope>NUCLEOTIDE SEQUENCE [LARGE SCALE GENOMIC DNA]</scope>
    <source>
        <strain evidence="2">Jwb-nky</strain>
    </source>
</reference>
<dbReference type="InterPro" id="IPR004805">
    <property type="entry name" value="DnaE2/DnaE/PolC"/>
</dbReference>
<feature type="domain" description="DNA polymerase helix-hairpin-helix motif" evidence="1">
    <location>
        <begin position="62"/>
        <end position="132"/>
    </location>
</feature>
<dbReference type="Proteomes" id="UP000272462">
    <property type="component" value="Chromosome"/>
</dbReference>